<evidence type="ECO:0000256" key="13">
    <source>
        <dbReference type="ARBA" id="ARBA00023163"/>
    </source>
</evidence>
<evidence type="ECO:0000256" key="17">
    <source>
        <dbReference type="ARBA" id="ARBA00047995"/>
    </source>
</evidence>
<evidence type="ECO:0000256" key="6">
    <source>
        <dbReference type="ARBA" id="ARBA00022801"/>
    </source>
</evidence>
<comment type="catalytic activity">
    <reaction evidence="17">
        <text>ATP + H2O = ADP + phosphate + H(+)</text>
        <dbReference type="Rhea" id="RHEA:13065"/>
        <dbReference type="ChEBI" id="CHEBI:15377"/>
        <dbReference type="ChEBI" id="CHEBI:15378"/>
        <dbReference type="ChEBI" id="CHEBI:30616"/>
        <dbReference type="ChEBI" id="CHEBI:43474"/>
        <dbReference type="ChEBI" id="CHEBI:456216"/>
        <dbReference type="EC" id="3.6.4.12"/>
    </reaction>
</comment>
<keyword evidence="8" id="KW-0067">ATP-binding</keyword>
<feature type="region of interest" description="Disordered" evidence="19">
    <location>
        <begin position="124"/>
        <end position="150"/>
    </location>
</feature>
<keyword evidence="11" id="KW-0238">DNA-binding</keyword>
<feature type="compositionally biased region" description="Polar residues" evidence="19">
    <location>
        <begin position="399"/>
        <end position="423"/>
    </location>
</feature>
<reference evidence="22" key="1">
    <citation type="submission" date="2020-04" db="EMBL/GenBank/DDBJ databases">
        <title>Analysis of mating type loci in Filobasidium floriforme.</title>
        <authorList>
            <person name="Nowrousian M."/>
        </authorList>
    </citation>
    <scope>NUCLEOTIDE SEQUENCE</scope>
    <source>
        <strain evidence="22">CBS 6242</strain>
    </source>
</reference>
<feature type="compositionally biased region" description="Acidic residues" evidence="19">
    <location>
        <begin position="343"/>
        <end position="359"/>
    </location>
</feature>
<dbReference type="InterPro" id="IPR014001">
    <property type="entry name" value="Helicase_ATP-bd"/>
</dbReference>
<evidence type="ECO:0000256" key="12">
    <source>
        <dbReference type="ARBA" id="ARBA00023159"/>
    </source>
</evidence>
<feature type="compositionally biased region" description="Basic and acidic residues" evidence="19">
    <location>
        <begin position="331"/>
        <end position="342"/>
    </location>
</feature>
<gene>
    <name evidence="22" type="ORF">FFLO_04049</name>
</gene>
<evidence type="ECO:0000256" key="1">
    <source>
        <dbReference type="ARBA" id="ARBA00004123"/>
    </source>
</evidence>
<sequence length="1405" mass="158414">MNSEPLEDVGEIQPQVAASGKGAKRKAEPASSASQRKGKRIRGQVEERSPSPLLVSTAAFRLTCPEQNVEPDLRFGESMEQYLRSYTMLEENDVDEHALRHQINSTAKTRERIRLFRKHGRMLGQLEENSDSEEEGEGEKEAARTDRTSKKMTISAMKAFPEPKRLPDHKDHLLGHVTQVRNAMLVDWKVRTANSRKIARAIQIYWERELNKDDITEKMEERRRKQVMRELVKAVKAKWQLAVNVVRAKRLAAEKAEQERVGKEHLQSILERSRNLLGNPQTPDESMSEGDERVEDSDEDLDQEEEEDEDEDEEEKEEEAKNQLDAGELGTEAKSEAERIGDGGEDDEREEEEEEEQEQLEAHRFGPSERGDPANTGRPRSGGGESNASRDLKGAGLSGDSQTTPLHQASSPDGNNVGQSLQGSGEIPLRPRRSRVIYKAASHVGGSSEDPDISDVEFAAEDVSDEDHIMDVEMEEEEAVMDSDDEEDAGLLADADLPLEELMAKYGYGANPAAITSNHQSGALSADENMDEVESLDDAGSMSEDDVTSNGSSDVSPQEEEANPSMRTPFLIRANLRPYQSAGLEWLAQLYREQRNAILADEMGLGKTLQTIALLAHLACDHGRWGPHLIVVPTSVILNWEMEFKKFLPGFKVLTYYGSQQERKELRKGWLAPHAFEVLITSYQIVLADQFQFKRRKWEYLILDEAHNIKNFRSQRWQTLLGFRSERRLLLTGTPLQNNLMELWSLLYFLMPQGLVDDEDNGGFANHKEFNEWFSNPMEKAIELGGTLSEEAQATVNRLHLILRPFILRRLKAEVETQLPGKFEHVIYCDLSKRQRYLYDEYMSRTSTRESLTTGGYLGVANCLMQLRKVCNHPDLFEVRAIRTSFSMDRSIAGEQEPIYTRLNRLLPVPSADSRIGRDFVISTWAPASDMATASCSRLDASDLLPSIQPAILSPHQDVRTIAGWKVFRAHQSASALADRWRRIKSINRSRCSTTPALSRELLSSVRQLGKSRWSEWAVTSTDLPGGLFQSLPGRLAQNKMALDRFAAMTPVAVANDLAGFSLPRQTKECLAGQPRSFDSLHPMAVKLQIAFPDRSLLQHDCGKLQALHTLLKDLKSGGHRVLIFTQMTRMLDILEIFLSHNGHRYSRLDGSTKVEDRLLVTERFNASSKIFALIASTRSGGVGINLTGADTVIFYDNEFNPAMDKQAMDRAHRIGQTREVHIYRLVTAHTVEENMLKKASQKRRLDDLIMQEGDFSTDYLAKADLRDMLGEDIVSTLDKNNGLSTQDEDDAANHQRIQEALAAAEDDEDAEAARAAYADVELDAPDFGVDEGQTHTPTDRDIRGQSFEEEGTPAPEAEQDREEKADDEEDEEEEEEGGAIDDYLLDYVDHEWNDYFSLWKAKRI</sequence>
<evidence type="ECO:0000256" key="16">
    <source>
        <dbReference type="ARBA" id="ARBA00040599"/>
    </source>
</evidence>
<feature type="region of interest" description="Disordered" evidence="19">
    <location>
        <begin position="1"/>
        <end position="52"/>
    </location>
</feature>
<dbReference type="GO" id="GO:0006338">
    <property type="term" value="P:chromatin remodeling"/>
    <property type="evidence" value="ECO:0007669"/>
    <property type="project" value="UniProtKB-ARBA"/>
</dbReference>
<dbReference type="CDD" id="cd18793">
    <property type="entry name" value="SF2_C_SNF"/>
    <property type="match status" value="1"/>
</dbReference>
<feature type="region of interest" description="Disordered" evidence="19">
    <location>
        <begin position="520"/>
        <end position="566"/>
    </location>
</feature>
<feature type="domain" description="Helicase C-terminal" evidence="21">
    <location>
        <begin position="1104"/>
        <end position="1262"/>
    </location>
</feature>
<feature type="domain" description="Helicase ATP-binding" evidence="20">
    <location>
        <begin position="588"/>
        <end position="753"/>
    </location>
</feature>
<dbReference type="EMBL" id="JABELV010000080">
    <property type="protein sequence ID" value="KAG7531903.1"/>
    <property type="molecule type" value="Genomic_DNA"/>
</dbReference>
<dbReference type="GO" id="GO:0016887">
    <property type="term" value="F:ATP hydrolysis activity"/>
    <property type="evidence" value="ECO:0007669"/>
    <property type="project" value="TreeGrafter"/>
</dbReference>
<dbReference type="PANTHER" id="PTHR45685:SF1">
    <property type="entry name" value="HELICASE SRCAP"/>
    <property type="match status" value="1"/>
</dbReference>
<dbReference type="Pfam" id="PF07529">
    <property type="entry name" value="HSA"/>
    <property type="match status" value="1"/>
</dbReference>
<evidence type="ECO:0000313" key="23">
    <source>
        <dbReference type="Proteomes" id="UP000812966"/>
    </source>
</evidence>
<feature type="compositionally biased region" description="Acidic residues" evidence="19">
    <location>
        <begin position="528"/>
        <end position="547"/>
    </location>
</feature>
<comment type="subunit">
    <text evidence="3">Component of the SWR1 chromatin-remodeling complex.</text>
</comment>
<dbReference type="SUPFAM" id="SSF52540">
    <property type="entry name" value="P-loop containing nucleoside triphosphate hydrolases"/>
    <property type="match status" value="2"/>
</dbReference>
<dbReference type="InterPro" id="IPR001650">
    <property type="entry name" value="Helicase_C-like"/>
</dbReference>
<dbReference type="CDD" id="cd18003">
    <property type="entry name" value="DEXQc_SRCAP"/>
    <property type="match status" value="1"/>
</dbReference>
<evidence type="ECO:0000259" key="21">
    <source>
        <dbReference type="PROSITE" id="PS51194"/>
    </source>
</evidence>
<feature type="compositionally biased region" description="Acidic residues" evidence="19">
    <location>
        <begin position="128"/>
        <end position="138"/>
    </location>
</feature>
<dbReference type="Gene3D" id="3.40.50.10810">
    <property type="entry name" value="Tandem AAA-ATPase domain"/>
    <property type="match status" value="1"/>
</dbReference>
<keyword evidence="14" id="KW-0539">Nucleus</keyword>
<evidence type="ECO:0000256" key="5">
    <source>
        <dbReference type="ARBA" id="ARBA00022741"/>
    </source>
</evidence>
<accession>A0A8K0JJS4</accession>
<keyword evidence="13" id="KW-0804">Transcription</keyword>
<evidence type="ECO:0000256" key="15">
    <source>
        <dbReference type="ARBA" id="ARBA00037570"/>
    </source>
</evidence>
<evidence type="ECO:0000256" key="14">
    <source>
        <dbReference type="ARBA" id="ARBA00023242"/>
    </source>
</evidence>
<name>A0A8K0JJS4_9TREE</name>
<dbReference type="EC" id="3.6.4.12" evidence="4"/>
<proteinExistence type="inferred from homology"/>
<dbReference type="PROSITE" id="PS51194">
    <property type="entry name" value="HELICASE_CTER"/>
    <property type="match status" value="1"/>
</dbReference>
<dbReference type="GO" id="GO:0000812">
    <property type="term" value="C:Swr1 complex"/>
    <property type="evidence" value="ECO:0007669"/>
    <property type="project" value="TreeGrafter"/>
</dbReference>
<comment type="similarity">
    <text evidence="2">Belongs to the SNF2/RAD54 helicase family. SWR1 subfamily.</text>
</comment>
<evidence type="ECO:0000256" key="8">
    <source>
        <dbReference type="ARBA" id="ARBA00022840"/>
    </source>
</evidence>
<dbReference type="GO" id="GO:0003678">
    <property type="term" value="F:DNA helicase activity"/>
    <property type="evidence" value="ECO:0007669"/>
    <property type="project" value="UniProtKB-EC"/>
</dbReference>
<dbReference type="Proteomes" id="UP000812966">
    <property type="component" value="Unassembled WGS sequence"/>
</dbReference>
<evidence type="ECO:0000256" key="11">
    <source>
        <dbReference type="ARBA" id="ARBA00023125"/>
    </source>
</evidence>
<evidence type="ECO:0000256" key="4">
    <source>
        <dbReference type="ARBA" id="ARBA00012551"/>
    </source>
</evidence>
<dbReference type="InterPro" id="IPR027417">
    <property type="entry name" value="P-loop_NTPase"/>
</dbReference>
<evidence type="ECO:0000256" key="10">
    <source>
        <dbReference type="ARBA" id="ARBA00023015"/>
    </source>
</evidence>
<dbReference type="InterPro" id="IPR050520">
    <property type="entry name" value="INO80/SWR1_helicase"/>
</dbReference>
<evidence type="ECO:0000256" key="9">
    <source>
        <dbReference type="ARBA" id="ARBA00022853"/>
    </source>
</evidence>
<dbReference type="InterPro" id="IPR049730">
    <property type="entry name" value="SNF2/RAD54-like_C"/>
</dbReference>
<evidence type="ECO:0000256" key="2">
    <source>
        <dbReference type="ARBA" id="ARBA00009220"/>
    </source>
</evidence>
<dbReference type="Pfam" id="PF00176">
    <property type="entry name" value="SNF2-rel_dom"/>
    <property type="match status" value="1"/>
</dbReference>
<dbReference type="GO" id="GO:0005524">
    <property type="term" value="F:ATP binding"/>
    <property type="evidence" value="ECO:0007669"/>
    <property type="project" value="UniProtKB-KW"/>
</dbReference>
<feature type="compositionally biased region" description="Basic and acidic residues" evidence="19">
    <location>
        <begin position="139"/>
        <end position="149"/>
    </location>
</feature>
<protein>
    <recommendedName>
        <fullName evidence="16">Helicase SWR1</fullName>
        <ecNumber evidence="4">3.6.4.12</ecNumber>
    </recommendedName>
    <alternativeName>
        <fullName evidence="18">Helicase swr1</fullName>
    </alternativeName>
</protein>
<dbReference type="FunFam" id="3.40.50.10810:FF:000051">
    <property type="entry name" value="Helicase SWR1"/>
    <property type="match status" value="1"/>
</dbReference>
<evidence type="ECO:0000313" key="22">
    <source>
        <dbReference type="EMBL" id="KAG7531903.1"/>
    </source>
</evidence>
<dbReference type="SMART" id="SM00490">
    <property type="entry name" value="HELICc"/>
    <property type="match status" value="1"/>
</dbReference>
<dbReference type="GO" id="GO:0042393">
    <property type="term" value="F:histone binding"/>
    <property type="evidence" value="ECO:0007669"/>
    <property type="project" value="TreeGrafter"/>
</dbReference>
<organism evidence="22 23">
    <name type="scientific">Filobasidium floriforme</name>
    <dbReference type="NCBI Taxonomy" id="5210"/>
    <lineage>
        <taxon>Eukaryota</taxon>
        <taxon>Fungi</taxon>
        <taxon>Dikarya</taxon>
        <taxon>Basidiomycota</taxon>
        <taxon>Agaricomycotina</taxon>
        <taxon>Tremellomycetes</taxon>
        <taxon>Filobasidiales</taxon>
        <taxon>Filobasidiaceae</taxon>
        <taxon>Filobasidium</taxon>
    </lineage>
</organism>
<comment type="caution">
    <text evidence="22">The sequence shown here is derived from an EMBL/GenBank/DDBJ whole genome shotgun (WGS) entry which is preliminary data.</text>
</comment>
<dbReference type="Gene3D" id="1.20.120.850">
    <property type="entry name" value="SWI2/SNF2 ATPases, N-terminal domain"/>
    <property type="match status" value="1"/>
</dbReference>
<evidence type="ECO:0000259" key="20">
    <source>
        <dbReference type="PROSITE" id="PS51192"/>
    </source>
</evidence>
<dbReference type="InterPro" id="IPR038718">
    <property type="entry name" value="SNF2-like_sf"/>
</dbReference>
<dbReference type="PANTHER" id="PTHR45685">
    <property type="entry name" value="HELICASE SRCAP-RELATED"/>
    <property type="match status" value="1"/>
</dbReference>
<keyword evidence="10" id="KW-0805">Transcription regulation</keyword>
<dbReference type="PROSITE" id="PS51192">
    <property type="entry name" value="HELICASE_ATP_BIND_1"/>
    <property type="match status" value="1"/>
</dbReference>
<comment type="subcellular location">
    <subcellularLocation>
        <location evidence="1">Nucleus</location>
    </subcellularLocation>
</comment>
<keyword evidence="12" id="KW-0010">Activator</keyword>
<keyword evidence="6" id="KW-0378">Hydrolase</keyword>
<evidence type="ECO:0000256" key="3">
    <source>
        <dbReference type="ARBA" id="ARBA00011826"/>
    </source>
</evidence>
<dbReference type="GO" id="GO:0003677">
    <property type="term" value="F:DNA binding"/>
    <property type="evidence" value="ECO:0007669"/>
    <property type="project" value="UniProtKB-KW"/>
</dbReference>
<dbReference type="InterPro" id="IPR000330">
    <property type="entry name" value="SNF2_N"/>
</dbReference>
<dbReference type="SMART" id="SM00487">
    <property type="entry name" value="DEXDc"/>
    <property type="match status" value="1"/>
</dbReference>
<evidence type="ECO:0000256" key="19">
    <source>
        <dbReference type="SAM" id="MobiDB-lite"/>
    </source>
</evidence>
<evidence type="ECO:0000256" key="7">
    <source>
        <dbReference type="ARBA" id="ARBA00022806"/>
    </source>
</evidence>
<feature type="compositionally biased region" description="Basic and acidic residues" evidence="19">
    <location>
        <begin position="360"/>
        <end position="372"/>
    </location>
</feature>
<keyword evidence="9" id="KW-0156">Chromatin regulator</keyword>
<feature type="region of interest" description="Disordered" evidence="19">
    <location>
        <begin position="272"/>
        <end position="432"/>
    </location>
</feature>
<dbReference type="Pfam" id="PF00271">
    <property type="entry name" value="Helicase_C"/>
    <property type="match status" value="1"/>
</dbReference>
<dbReference type="Gene3D" id="3.40.50.300">
    <property type="entry name" value="P-loop containing nucleotide triphosphate hydrolases"/>
    <property type="match status" value="1"/>
</dbReference>
<feature type="compositionally biased region" description="Acidic residues" evidence="19">
    <location>
        <begin position="1348"/>
        <end position="1380"/>
    </location>
</feature>
<keyword evidence="5" id="KW-0547">Nucleotide-binding</keyword>
<feature type="compositionally biased region" description="Acidic residues" evidence="19">
    <location>
        <begin position="286"/>
        <end position="317"/>
    </location>
</feature>
<evidence type="ECO:0000256" key="18">
    <source>
        <dbReference type="ARBA" id="ARBA00074297"/>
    </source>
</evidence>
<feature type="region of interest" description="Disordered" evidence="19">
    <location>
        <begin position="1327"/>
        <end position="1383"/>
    </location>
</feature>
<dbReference type="InterPro" id="IPR014012">
    <property type="entry name" value="HSA_dom"/>
</dbReference>
<keyword evidence="7" id="KW-0347">Helicase</keyword>
<keyword evidence="23" id="KW-1185">Reference proteome</keyword>
<feature type="compositionally biased region" description="Polar residues" evidence="19">
    <location>
        <begin position="276"/>
        <end position="285"/>
    </location>
</feature>
<comment type="function">
    <text evidence="15">Catalytic component of the SWR1 complex which mediates the ATP-dependent exchange of histone H2A for the H2A variant HZT1 leading to transcriptional regulation of selected genes by chromatin remodeling.</text>
</comment>
<feature type="compositionally biased region" description="Acidic residues" evidence="19">
    <location>
        <begin position="1"/>
        <end position="10"/>
    </location>
</feature>